<evidence type="ECO:0000313" key="2">
    <source>
        <dbReference type="EMBL" id="KAJ3129804.1"/>
    </source>
</evidence>
<dbReference type="Gene3D" id="3.90.190.10">
    <property type="entry name" value="Protein tyrosine phosphatase superfamily"/>
    <property type="match status" value="1"/>
</dbReference>
<dbReference type="Proteomes" id="UP001211907">
    <property type="component" value="Unassembled WGS sequence"/>
</dbReference>
<dbReference type="PANTHER" id="PTHR31126:SF48">
    <property type="entry name" value="INOSITOL PHOSPHATASE SIW14"/>
    <property type="match status" value="1"/>
</dbReference>
<evidence type="ECO:0000313" key="3">
    <source>
        <dbReference type="Proteomes" id="UP001211907"/>
    </source>
</evidence>
<dbReference type="GO" id="GO:0016791">
    <property type="term" value="F:phosphatase activity"/>
    <property type="evidence" value="ECO:0007669"/>
    <property type="project" value="InterPro"/>
</dbReference>
<gene>
    <name evidence="2" type="primary">SIW14</name>
    <name evidence="2" type="ORF">HK100_008391</name>
</gene>
<dbReference type="SUPFAM" id="SSF52799">
    <property type="entry name" value="(Phosphotyrosine protein) phosphatases II"/>
    <property type="match status" value="1"/>
</dbReference>
<dbReference type="Pfam" id="PF03162">
    <property type="entry name" value="Y_phosphatase2"/>
    <property type="match status" value="1"/>
</dbReference>
<organism evidence="2 3">
    <name type="scientific">Physocladia obscura</name>
    <dbReference type="NCBI Taxonomy" id="109957"/>
    <lineage>
        <taxon>Eukaryota</taxon>
        <taxon>Fungi</taxon>
        <taxon>Fungi incertae sedis</taxon>
        <taxon>Chytridiomycota</taxon>
        <taxon>Chytridiomycota incertae sedis</taxon>
        <taxon>Chytridiomycetes</taxon>
        <taxon>Chytridiales</taxon>
        <taxon>Chytriomycetaceae</taxon>
        <taxon>Physocladia</taxon>
    </lineage>
</organism>
<evidence type="ECO:0000256" key="1">
    <source>
        <dbReference type="ARBA" id="ARBA00022801"/>
    </source>
</evidence>
<name>A0AAD5XJQ5_9FUNG</name>
<keyword evidence="3" id="KW-1185">Reference proteome</keyword>
<dbReference type="InterPro" id="IPR029021">
    <property type="entry name" value="Prot-tyrosine_phosphatase-like"/>
</dbReference>
<proteinExistence type="predicted"/>
<dbReference type="PANTHER" id="PTHR31126">
    <property type="entry name" value="TYROSINE-PROTEIN PHOSPHATASE"/>
    <property type="match status" value="1"/>
</dbReference>
<keyword evidence="1" id="KW-0378">Hydrolase</keyword>
<dbReference type="InterPro" id="IPR020428">
    <property type="entry name" value="PFA-DSPs"/>
</dbReference>
<dbReference type="GO" id="GO:0005737">
    <property type="term" value="C:cytoplasm"/>
    <property type="evidence" value="ECO:0007669"/>
    <property type="project" value="TreeGrafter"/>
</dbReference>
<dbReference type="PRINTS" id="PR01911">
    <property type="entry name" value="PFDSPHPHTASE"/>
</dbReference>
<protein>
    <submittedName>
        <fullName evidence="2">Tyrosine-protein phosphatase siw14</fullName>
    </submittedName>
</protein>
<sequence>MMTAIFGDAEEEKLYPMENFSLVVNGVYRSAFPKKKNFSFLKRLKLKSILTLILEDYPEQNQKFLDTNNITLFQFGVAGNKDLMDIPENVIYEALSVILDKRNHPRKFQIMSDFFIIAEYKNQFLSIATRENIEQGVLWVAFAKFNTGHCTKPFFQPFIRELTVRAKPSTSIFEEYRRFSHPKSRTMDQQFIELFVLRNVVADPRHLPDWPEIQWKEGMIATMLVDGGLKGLSELMREIAPIVAEKYGKEKFTDVHEFVTVVQDIFFTLPLDGLK</sequence>
<dbReference type="InterPro" id="IPR004861">
    <property type="entry name" value="Siw14-like"/>
</dbReference>
<comment type="caution">
    <text evidence="2">The sequence shown here is derived from an EMBL/GenBank/DDBJ whole genome shotgun (WGS) entry which is preliminary data.</text>
</comment>
<dbReference type="GO" id="GO:0052840">
    <property type="term" value="F:inositol diphosphate tetrakisphosphate diphosphatase activity"/>
    <property type="evidence" value="ECO:0007669"/>
    <property type="project" value="TreeGrafter"/>
</dbReference>
<reference evidence="2" key="1">
    <citation type="submission" date="2020-05" db="EMBL/GenBank/DDBJ databases">
        <title>Phylogenomic resolution of chytrid fungi.</title>
        <authorList>
            <person name="Stajich J.E."/>
            <person name="Amses K."/>
            <person name="Simmons R."/>
            <person name="Seto K."/>
            <person name="Myers J."/>
            <person name="Bonds A."/>
            <person name="Quandt C.A."/>
            <person name="Barry K."/>
            <person name="Liu P."/>
            <person name="Grigoriev I."/>
            <person name="Longcore J.E."/>
            <person name="James T.Y."/>
        </authorList>
    </citation>
    <scope>NUCLEOTIDE SEQUENCE</scope>
    <source>
        <strain evidence="2">JEL0513</strain>
    </source>
</reference>
<accession>A0AAD5XJQ5</accession>
<dbReference type="EMBL" id="JADGJH010000408">
    <property type="protein sequence ID" value="KAJ3129804.1"/>
    <property type="molecule type" value="Genomic_DNA"/>
</dbReference>
<dbReference type="AlphaFoldDB" id="A0AAD5XJQ5"/>